<organism evidence="2 3">
    <name type="scientific">Ramlibacter montanisoli</name>
    <dbReference type="NCBI Taxonomy" id="2732512"/>
    <lineage>
        <taxon>Bacteria</taxon>
        <taxon>Pseudomonadati</taxon>
        <taxon>Pseudomonadota</taxon>
        <taxon>Betaproteobacteria</taxon>
        <taxon>Burkholderiales</taxon>
        <taxon>Comamonadaceae</taxon>
        <taxon>Ramlibacter</taxon>
    </lineage>
</organism>
<accession>A0A849KB13</accession>
<protein>
    <submittedName>
        <fullName evidence="2">Uncharacterized protein</fullName>
    </submittedName>
</protein>
<evidence type="ECO:0000313" key="3">
    <source>
        <dbReference type="Proteomes" id="UP000552954"/>
    </source>
</evidence>
<dbReference type="EMBL" id="JABFCS010000001">
    <property type="protein sequence ID" value="NNU41991.1"/>
    <property type="molecule type" value="Genomic_DNA"/>
</dbReference>
<reference evidence="2 3" key="2">
    <citation type="submission" date="2020-06" db="EMBL/GenBank/DDBJ databases">
        <title>Ramlibacter rhizophilus sp. nov., isolated from rhizosphere soil of national flower Mugunghwa from South Korea.</title>
        <authorList>
            <person name="Zheng-Fei Y."/>
            <person name="Huan T."/>
        </authorList>
    </citation>
    <scope>NUCLEOTIDE SEQUENCE [LARGE SCALE GENOMIC DNA]</scope>
    <source>
        <strain evidence="2 3">B156</strain>
    </source>
</reference>
<sequence>MTARVGATCASRSGATQRHAQPAPCREAWPTTLRFSRRLGETVRDAEYAAWMEGPGGRRTPHLQERDGLAGALERILDFLRRTLARP</sequence>
<dbReference type="Proteomes" id="UP000552954">
    <property type="component" value="Unassembled WGS sequence"/>
</dbReference>
<dbReference type="RefSeq" id="WP_171556400.1">
    <property type="nucleotide sequence ID" value="NZ_JABFCS010000001.1"/>
</dbReference>
<name>A0A849KB13_9BURK</name>
<evidence type="ECO:0000313" key="2">
    <source>
        <dbReference type="EMBL" id="NNU41991.1"/>
    </source>
</evidence>
<dbReference type="AlphaFoldDB" id="A0A849KB13"/>
<proteinExistence type="predicted"/>
<feature type="compositionally biased region" description="Polar residues" evidence="1">
    <location>
        <begin position="10"/>
        <end position="19"/>
    </location>
</feature>
<reference evidence="2 3" key="1">
    <citation type="submission" date="2020-05" db="EMBL/GenBank/DDBJ databases">
        <authorList>
            <person name="Khan S.A."/>
            <person name="Jeon C.O."/>
            <person name="Chun B.H."/>
        </authorList>
    </citation>
    <scope>NUCLEOTIDE SEQUENCE [LARGE SCALE GENOMIC DNA]</scope>
    <source>
        <strain evidence="2 3">B156</strain>
    </source>
</reference>
<gene>
    <name evidence="2" type="ORF">HK415_00670</name>
</gene>
<feature type="region of interest" description="Disordered" evidence="1">
    <location>
        <begin position="1"/>
        <end position="24"/>
    </location>
</feature>
<keyword evidence="3" id="KW-1185">Reference proteome</keyword>
<evidence type="ECO:0000256" key="1">
    <source>
        <dbReference type="SAM" id="MobiDB-lite"/>
    </source>
</evidence>
<comment type="caution">
    <text evidence="2">The sequence shown here is derived from an EMBL/GenBank/DDBJ whole genome shotgun (WGS) entry which is preliminary data.</text>
</comment>